<dbReference type="Pfam" id="PF00543">
    <property type="entry name" value="P-II"/>
    <property type="match status" value="1"/>
</dbReference>
<dbReference type="EMBL" id="QZKU01000125">
    <property type="protein sequence ID" value="RJP16662.1"/>
    <property type="molecule type" value="Genomic_DNA"/>
</dbReference>
<reference evidence="1 2" key="1">
    <citation type="journal article" date="2017" name="ISME J.">
        <title>Energy and carbon metabolisms in a deep terrestrial subsurface fluid microbial community.</title>
        <authorList>
            <person name="Momper L."/>
            <person name="Jungbluth S.P."/>
            <person name="Lee M.D."/>
            <person name="Amend J.P."/>
        </authorList>
    </citation>
    <scope>NUCLEOTIDE SEQUENCE [LARGE SCALE GENOMIC DNA]</scope>
    <source>
        <strain evidence="1">SURF_5</strain>
    </source>
</reference>
<proteinExistence type="predicted"/>
<name>A0A3A4NB37_ABYX5</name>
<dbReference type="GO" id="GO:0030234">
    <property type="term" value="F:enzyme regulator activity"/>
    <property type="evidence" value="ECO:0007669"/>
    <property type="project" value="InterPro"/>
</dbReference>
<dbReference type="GO" id="GO:0006808">
    <property type="term" value="P:regulation of nitrogen utilization"/>
    <property type="evidence" value="ECO:0007669"/>
    <property type="project" value="InterPro"/>
</dbReference>
<dbReference type="Proteomes" id="UP000265882">
    <property type="component" value="Unassembled WGS sequence"/>
</dbReference>
<comment type="caution">
    <text evidence="1">The sequence shown here is derived from an EMBL/GenBank/DDBJ whole genome shotgun (WGS) entry which is preliminary data.</text>
</comment>
<evidence type="ECO:0000313" key="1">
    <source>
        <dbReference type="EMBL" id="RJP16662.1"/>
    </source>
</evidence>
<sequence>MKLAFIIYGNAIDPDVAEVLENLGLQSYTKWSEVIGKGKTSGPRLGSHVWPGINSMMMLAIGDEHVAPLADALKVLKERFSHEGLKLYVLPVDQAL</sequence>
<evidence type="ECO:0000313" key="2">
    <source>
        <dbReference type="Proteomes" id="UP000265882"/>
    </source>
</evidence>
<dbReference type="Gene3D" id="3.30.70.120">
    <property type="match status" value="1"/>
</dbReference>
<protein>
    <submittedName>
        <fullName evidence="1">Transcriptional regulator</fullName>
    </submittedName>
</protein>
<dbReference type="NCBIfam" id="NF045581">
    <property type="entry name" value="PG0541_fam"/>
    <property type="match status" value="1"/>
</dbReference>
<gene>
    <name evidence="1" type="ORF">C4520_18120</name>
</gene>
<dbReference type="InterPro" id="IPR002187">
    <property type="entry name" value="N-reg_PII"/>
</dbReference>
<dbReference type="InterPro" id="IPR015867">
    <property type="entry name" value="N-reg_PII/ATP_PRibTrfase_C"/>
</dbReference>
<dbReference type="InterPro" id="IPR011322">
    <property type="entry name" value="N-reg_PII-like_a/b"/>
</dbReference>
<dbReference type="AlphaFoldDB" id="A0A3A4NB37"/>
<accession>A0A3A4NB37</accession>
<organism evidence="1 2">
    <name type="scientific">Abyssobacteria bacterium (strain SURF_5)</name>
    <dbReference type="NCBI Taxonomy" id="2093360"/>
    <lineage>
        <taxon>Bacteria</taxon>
        <taxon>Pseudomonadati</taxon>
        <taxon>Candidatus Hydrogenedentota</taxon>
        <taxon>Candidatus Abyssobacteria</taxon>
    </lineage>
</organism>
<dbReference type="SUPFAM" id="SSF54913">
    <property type="entry name" value="GlnB-like"/>
    <property type="match status" value="1"/>
</dbReference>